<accession>A0AAN6N9W8</accession>
<proteinExistence type="predicted"/>
<feature type="signal peptide" evidence="1">
    <location>
        <begin position="1"/>
        <end position="23"/>
    </location>
</feature>
<reference evidence="3" key="1">
    <citation type="journal article" date="2023" name="Mol. Phylogenet. Evol.">
        <title>Genome-scale phylogeny and comparative genomics of the fungal order Sordariales.</title>
        <authorList>
            <person name="Hensen N."/>
            <person name="Bonometti L."/>
            <person name="Westerberg I."/>
            <person name="Brannstrom I.O."/>
            <person name="Guillou S."/>
            <person name="Cros-Aarteil S."/>
            <person name="Calhoun S."/>
            <person name="Haridas S."/>
            <person name="Kuo A."/>
            <person name="Mondo S."/>
            <person name="Pangilinan J."/>
            <person name="Riley R."/>
            <person name="LaButti K."/>
            <person name="Andreopoulos B."/>
            <person name="Lipzen A."/>
            <person name="Chen C."/>
            <person name="Yan M."/>
            <person name="Daum C."/>
            <person name="Ng V."/>
            <person name="Clum A."/>
            <person name="Steindorff A."/>
            <person name="Ohm R.A."/>
            <person name="Martin F."/>
            <person name="Silar P."/>
            <person name="Natvig D.O."/>
            <person name="Lalanne C."/>
            <person name="Gautier V."/>
            <person name="Ament-Velasquez S.L."/>
            <person name="Kruys A."/>
            <person name="Hutchinson M.I."/>
            <person name="Powell A.J."/>
            <person name="Barry K."/>
            <person name="Miller A.N."/>
            <person name="Grigoriev I.V."/>
            <person name="Debuchy R."/>
            <person name="Gladieux P."/>
            <person name="Hiltunen Thoren M."/>
            <person name="Johannesson H."/>
        </authorList>
    </citation>
    <scope>NUCLEOTIDE SEQUENCE [LARGE SCALE GENOMIC DNA]</scope>
    <source>
        <strain evidence="3">CBS 340.73</strain>
    </source>
</reference>
<protein>
    <recommendedName>
        <fullName evidence="4">Secreted protein</fullName>
    </recommendedName>
</protein>
<keyword evidence="3" id="KW-1185">Reference proteome</keyword>
<comment type="caution">
    <text evidence="2">The sequence shown here is derived from an EMBL/GenBank/DDBJ whole genome shotgun (WGS) entry which is preliminary data.</text>
</comment>
<evidence type="ECO:0000313" key="2">
    <source>
        <dbReference type="EMBL" id="KAK3939942.1"/>
    </source>
</evidence>
<dbReference type="Proteomes" id="UP001303473">
    <property type="component" value="Unassembled WGS sequence"/>
</dbReference>
<evidence type="ECO:0008006" key="4">
    <source>
        <dbReference type="Google" id="ProtNLM"/>
    </source>
</evidence>
<feature type="chain" id="PRO_5042816387" description="Secreted protein" evidence="1">
    <location>
        <begin position="24"/>
        <end position="192"/>
    </location>
</feature>
<name>A0AAN6N9W8_9PEZI</name>
<gene>
    <name evidence="2" type="ORF">QBC46DRAFT_138827</name>
</gene>
<keyword evidence="1" id="KW-0732">Signal</keyword>
<sequence length="192" mass="21544">MQPRWLSGSSGLFPLLLSSIWHARTLRSAATSIRATIPDINLRPCGVARTRTASLMRRGETPSTCLTYLPTYLTYRLGRSHVDRTHHVARCAVMAAPAVYLCRLSVSFIFRQAPYFDLTCQLAMRPQMGDDIRLGQDASRPSPAALVRYLTSFCGCKMKWRVDSGLRRRVTIGRRIFCIQGNLIGLVVQLSL</sequence>
<dbReference type="AlphaFoldDB" id="A0AAN6N9W8"/>
<dbReference type="EMBL" id="MU853803">
    <property type="protein sequence ID" value="KAK3939942.1"/>
    <property type="molecule type" value="Genomic_DNA"/>
</dbReference>
<organism evidence="2 3">
    <name type="scientific">Diplogelasinospora grovesii</name>
    <dbReference type="NCBI Taxonomy" id="303347"/>
    <lineage>
        <taxon>Eukaryota</taxon>
        <taxon>Fungi</taxon>
        <taxon>Dikarya</taxon>
        <taxon>Ascomycota</taxon>
        <taxon>Pezizomycotina</taxon>
        <taxon>Sordariomycetes</taxon>
        <taxon>Sordariomycetidae</taxon>
        <taxon>Sordariales</taxon>
        <taxon>Diplogelasinosporaceae</taxon>
        <taxon>Diplogelasinospora</taxon>
    </lineage>
</organism>
<evidence type="ECO:0000256" key="1">
    <source>
        <dbReference type="SAM" id="SignalP"/>
    </source>
</evidence>
<evidence type="ECO:0000313" key="3">
    <source>
        <dbReference type="Proteomes" id="UP001303473"/>
    </source>
</evidence>